<dbReference type="PANTHER" id="PTHR42110">
    <property type="entry name" value="L-ASPARAGINASE, PUTATIVE (AFU_ORTHOLOGUE AFUA_3G11890)-RELATED"/>
    <property type="match status" value="1"/>
</dbReference>
<accession>A0A9Q9R9G6</accession>
<dbReference type="InterPro" id="IPR010349">
    <property type="entry name" value="Asparaginase_II"/>
</dbReference>
<dbReference type="PANTHER" id="PTHR42110:SF1">
    <property type="entry name" value="L-ASPARAGINASE, PUTATIVE (AFU_ORTHOLOGUE AFUA_3G11890)-RELATED"/>
    <property type="match status" value="1"/>
</dbReference>
<evidence type="ECO:0008006" key="3">
    <source>
        <dbReference type="Google" id="ProtNLM"/>
    </source>
</evidence>
<reference evidence="1" key="1">
    <citation type="submission" date="2019-05" db="EMBL/GenBank/DDBJ databases">
        <authorList>
            <person name="Piombo E."/>
        </authorList>
    </citation>
    <scope>NUCLEOTIDE SEQUENCE</scope>
    <source>
        <strain evidence="1">C2S</strain>
    </source>
</reference>
<name>A0A9Q9R9G6_FUSFU</name>
<dbReference type="EMBL" id="CABFJX010000002">
    <property type="protein sequence ID" value="VTT56617.1"/>
    <property type="molecule type" value="Genomic_DNA"/>
</dbReference>
<dbReference type="Pfam" id="PF06089">
    <property type="entry name" value="Asparaginase_II"/>
    <property type="match status" value="1"/>
</dbReference>
<protein>
    <recommendedName>
        <fullName evidence="3">L-asparaginase II</fullName>
    </recommendedName>
</protein>
<organism evidence="1 2">
    <name type="scientific">Fusarium fujikuroi</name>
    <name type="common">Bakanae and foot rot disease fungus</name>
    <name type="synonym">Gibberella fujikuroi</name>
    <dbReference type="NCBI Taxonomy" id="5127"/>
    <lineage>
        <taxon>Eukaryota</taxon>
        <taxon>Fungi</taxon>
        <taxon>Dikarya</taxon>
        <taxon>Ascomycota</taxon>
        <taxon>Pezizomycotina</taxon>
        <taxon>Sordariomycetes</taxon>
        <taxon>Hypocreomycetidae</taxon>
        <taxon>Hypocreales</taxon>
        <taxon>Nectriaceae</taxon>
        <taxon>Fusarium</taxon>
        <taxon>Fusarium fujikuroi species complex</taxon>
    </lineage>
</organism>
<comment type="caution">
    <text evidence="1">The sequence shown here is derived from an EMBL/GenBank/DDBJ whole genome shotgun (WGS) entry which is preliminary data.</text>
</comment>
<evidence type="ECO:0000313" key="1">
    <source>
        <dbReference type="EMBL" id="VTT56617.1"/>
    </source>
</evidence>
<gene>
    <name evidence="1" type="ORF">C2S_3290</name>
</gene>
<sequence length="366" mass="39438">MVTKLPSGRMTQIKPIENNSVITDRDGITENIHRVHVAVTDSHGKILYAVGNPARVTLARSAAKPAQALAVIETGGFQDAGFDDIDLALMCASHNAEEIHVERARSMLVKAKAQESDYRCGGHASLNPAVNRDWAQKGLDVTGGVYNNCSGKHAGMMAGALALGASITDYHSPDHPMQVRVKKVAEELCPEPSLVQWATDGCNLPAPAFPLYYLAHTFAIFAAGADSAEQEDSPSPRTRNLARIFSAMSSYPEFVAGEGRFCTDLMQVYKGQLIGKVGADGCYGVGIRESEQTRSIGARGSLGISVKVDDGSLDILYAVVVEVLEQLNIGTSDTRQALEKWHQFKRKNTMDVVVGSVSFDFKLQLA</sequence>
<evidence type="ECO:0000313" key="2">
    <source>
        <dbReference type="Proteomes" id="UP000760494"/>
    </source>
</evidence>
<dbReference type="AlphaFoldDB" id="A0A9Q9R9G6"/>
<dbReference type="Proteomes" id="UP000760494">
    <property type="component" value="Unassembled WGS sequence"/>
</dbReference>
<proteinExistence type="predicted"/>